<organism evidence="4 5">
    <name type="scientific">Bowmanella denitrificans</name>
    <dbReference type="NCBI Taxonomy" id="366582"/>
    <lineage>
        <taxon>Bacteria</taxon>
        <taxon>Pseudomonadati</taxon>
        <taxon>Pseudomonadota</taxon>
        <taxon>Gammaproteobacteria</taxon>
        <taxon>Alteromonadales</taxon>
        <taxon>Alteromonadaceae</taxon>
        <taxon>Bowmanella</taxon>
    </lineage>
</organism>
<dbReference type="Proteomes" id="UP001501757">
    <property type="component" value="Unassembled WGS sequence"/>
</dbReference>
<evidence type="ECO:0000313" key="4">
    <source>
        <dbReference type="EMBL" id="GAA0369061.1"/>
    </source>
</evidence>
<reference evidence="5" key="1">
    <citation type="journal article" date="2019" name="Int. J. Syst. Evol. Microbiol.">
        <title>The Global Catalogue of Microorganisms (GCM) 10K type strain sequencing project: providing services to taxonomists for standard genome sequencing and annotation.</title>
        <authorList>
            <consortium name="The Broad Institute Genomics Platform"/>
            <consortium name="The Broad Institute Genome Sequencing Center for Infectious Disease"/>
            <person name="Wu L."/>
            <person name="Ma J."/>
        </authorList>
    </citation>
    <scope>NUCLEOTIDE SEQUENCE [LARGE SCALE GENOMIC DNA]</scope>
    <source>
        <strain evidence="5">JCM 13378</strain>
    </source>
</reference>
<proteinExistence type="predicted"/>
<evidence type="ECO:0000313" key="5">
    <source>
        <dbReference type="Proteomes" id="UP001501757"/>
    </source>
</evidence>
<dbReference type="Pfam" id="PF10627">
    <property type="entry name" value="CsgE"/>
    <property type="match status" value="1"/>
</dbReference>
<accession>A0ABP3HF63</accession>
<evidence type="ECO:0000256" key="1">
    <source>
        <dbReference type="ARBA" id="ARBA00003989"/>
    </source>
</evidence>
<comment type="function">
    <text evidence="1">May be involved in the biogenesis of curli organelles.</text>
</comment>
<keyword evidence="5" id="KW-1185">Reference proteome</keyword>
<name>A0ABP3HF63_9ALTE</name>
<gene>
    <name evidence="4" type="ORF">GCM10009092_36640</name>
</gene>
<evidence type="ECO:0000256" key="2">
    <source>
        <dbReference type="ARBA" id="ARBA00014024"/>
    </source>
</evidence>
<sequence length="141" mass="16006">MEGRTKVLSAVRHFMSVTRNLLYALLLSLATPSVAEVELGGLLLDNTFSRFGREFYQRLSRLWQDVPQTQSFNVVIKEQVVPRAGTKLTIQLNNQVIYMTYMGRRQSPMEDKVEEAMLALLQAMANARFDSSSADMAENGW</sequence>
<comment type="caution">
    <text evidence="4">The sequence shown here is derived from an EMBL/GenBank/DDBJ whole genome shotgun (WGS) entry which is preliminary data.</text>
</comment>
<evidence type="ECO:0000256" key="3">
    <source>
        <dbReference type="ARBA" id="ARBA00022729"/>
    </source>
</evidence>
<dbReference type="EMBL" id="BAAAEI010000023">
    <property type="protein sequence ID" value="GAA0369061.1"/>
    <property type="molecule type" value="Genomic_DNA"/>
</dbReference>
<protein>
    <recommendedName>
        <fullName evidence="2">Curli production assembly/transport component CsgE</fullName>
    </recommendedName>
</protein>
<dbReference type="InterPro" id="IPR018900">
    <property type="entry name" value="Curli_CsgE"/>
</dbReference>
<keyword evidence="3" id="KW-0732">Signal</keyword>